<dbReference type="EMBL" id="LKAJ02000001">
    <property type="protein sequence ID" value="MCS5710670.1"/>
    <property type="molecule type" value="Genomic_DNA"/>
</dbReference>
<dbReference type="RefSeq" id="WP_139016619.1">
    <property type="nucleotide sequence ID" value="NZ_LKAJ02000001.1"/>
</dbReference>
<keyword evidence="4" id="KW-1185">Reference proteome</keyword>
<protein>
    <recommendedName>
        <fullName evidence="5">DUF2892 domain-containing protein</fullName>
    </recommendedName>
</protein>
<evidence type="ECO:0000313" key="3">
    <source>
        <dbReference type="EMBL" id="MCS5710670.1"/>
    </source>
</evidence>
<dbReference type="AlphaFoldDB" id="A0AAE3L884"/>
<keyword evidence="1" id="KW-0812">Transmembrane</keyword>
<proteinExistence type="predicted"/>
<name>A0AAE3L884_9GAMM</name>
<dbReference type="Proteomes" id="UP000051497">
    <property type="component" value="Unassembled WGS sequence"/>
</dbReference>
<organism evidence="3 4">
    <name type="scientific">Candidatus Berkiella aquae</name>
    <dbReference type="NCBI Taxonomy" id="295108"/>
    <lineage>
        <taxon>Bacteria</taxon>
        <taxon>Pseudomonadati</taxon>
        <taxon>Pseudomonadota</taxon>
        <taxon>Gammaproteobacteria</taxon>
        <taxon>Candidatus Berkiellales</taxon>
        <taxon>Candidatus Berkiellaceae</taxon>
        <taxon>Candidatus Berkiella</taxon>
    </lineage>
</organism>
<keyword evidence="1" id="KW-1133">Transmembrane helix</keyword>
<evidence type="ECO:0000256" key="2">
    <source>
        <dbReference type="SAM" id="SignalP"/>
    </source>
</evidence>
<reference evidence="3" key="2">
    <citation type="submission" date="2021-06" db="EMBL/GenBank/DDBJ databases">
        <title>Genomic Description and Analysis of Intracellular Bacteria, Candidatus Berkiella cookevillensis and Candidatus Berkiella aquae.</title>
        <authorList>
            <person name="Kidane D.T."/>
            <person name="Mehari Y.T."/>
            <person name="Rice F.C."/>
            <person name="Arivett B.A."/>
            <person name="Farone A.L."/>
            <person name="Berk S.G."/>
            <person name="Farone M.B."/>
        </authorList>
    </citation>
    <scope>NUCLEOTIDE SEQUENCE</scope>
    <source>
        <strain evidence="3">HT99</strain>
    </source>
</reference>
<comment type="caution">
    <text evidence="3">The sequence shown here is derived from an EMBL/GenBank/DDBJ whole genome shotgun (WGS) entry which is preliminary data.</text>
</comment>
<feature type="transmembrane region" description="Helical" evidence="1">
    <location>
        <begin position="36"/>
        <end position="61"/>
    </location>
</feature>
<keyword evidence="2" id="KW-0732">Signal</keyword>
<gene>
    <name evidence="3" type="ORF">HT99x_004450</name>
</gene>
<evidence type="ECO:0000313" key="4">
    <source>
        <dbReference type="Proteomes" id="UP000051497"/>
    </source>
</evidence>
<accession>A0AAE3L884</accession>
<feature type="signal peptide" evidence="2">
    <location>
        <begin position="1"/>
        <end position="26"/>
    </location>
</feature>
<sequence length="73" mass="8307">MINWKRGVLRVWKLLSLVWFCSFAMAAFGASNPDDLILALGLGIILPGLMYIPCRLLIWILNGFAEERLRNNT</sequence>
<feature type="chain" id="PRO_5041911957" description="DUF2892 domain-containing protein" evidence="2">
    <location>
        <begin position="27"/>
        <end position="73"/>
    </location>
</feature>
<reference evidence="3" key="1">
    <citation type="journal article" date="2016" name="Genome Announc.">
        <title>Draft Genome Sequences of Two Novel Amoeba-Resistant Intranuclear Bacteria, 'Candidatus Berkiella cookevillensis' and 'Candidatus Berkiella aquae'.</title>
        <authorList>
            <person name="Mehari Y.T."/>
            <person name="Arivett B.A."/>
            <person name="Farone A.L."/>
            <person name="Gunderson J.H."/>
            <person name="Farone M.B."/>
        </authorList>
    </citation>
    <scope>NUCLEOTIDE SEQUENCE</scope>
    <source>
        <strain evidence="3">HT99</strain>
    </source>
</reference>
<evidence type="ECO:0008006" key="5">
    <source>
        <dbReference type="Google" id="ProtNLM"/>
    </source>
</evidence>
<keyword evidence="1" id="KW-0472">Membrane</keyword>
<evidence type="ECO:0000256" key="1">
    <source>
        <dbReference type="SAM" id="Phobius"/>
    </source>
</evidence>